<proteinExistence type="inferred from homology"/>
<evidence type="ECO:0000313" key="16">
    <source>
        <dbReference type="Proteomes" id="UP000239290"/>
    </source>
</evidence>
<comment type="cofactor">
    <cofactor evidence="12">
        <name>[4Fe-4S] cluster</name>
        <dbReference type="ChEBI" id="CHEBI:49883"/>
    </cofactor>
    <text evidence="12">Binds 1 [4Fe-4S] cluster per subunit. Following nitrosylation of the [4Fe-4S] cluster binds 1 [4Fe-8(NO)] cluster per subunit.</text>
</comment>
<dbReference type="Pfam" id="PF02467">
    <property type="entry name" value="Whib"/>
    <property type="match status" value="1"/>
</dbReference>
<name>A0A2S8J6X8_RHOOP</name>
<dbReference type="GO" id="GO:0035731">
    <property type="term" value="F:dinitrosyl-iron complex binding"/>
    <property type="evidence" value="ECO:0007669"/>
    <property type="project" value="UniProtKB-UniRule"/>
</dbReference>
<dbReference type="PANTHER" id="PTHR38839">
    <property type="entry name" value="TRANSCRIPTIONAL REGULATOR WHID-RELATED"/>
    <property type="match status" value="1"/>
</dbReference>
<dbReference type="GO" id="GO:0003677">
    <property type="term" value="F:DNA binding"/>
    <property type="evidence" value="ECO:0007669"/>
    <property type="project" value="UniProtKB-UniRule"/>
</dbReference>
<feature type="binding site" evidence="12">
    <location>
        <position position="63"/>
    </location>
    <ligand>
        <name>[4Fe-4S] cluster</name>
        <dbReference type="ChEBI" id="CHEBI:49883"/>
    </ligand>
</feature>
<evidence type="ECO:0000256" key="10">
    <source>
        <dbReference type="ARBA" id="ARBA00023157"/>
    </source>
</evidence>
<dbReference type="PANTHER" id="PTHR38839:SF5">
    <property type="entry name" value="TRANSCRIPTIONAL REGULATOR WHID"/>
    <property type="match status" value="1"/>
</dbReference>
<dbReference type="Proteomes" id="UP000239290">
    <property type="component" value="Unassembled WGS sequence"/>
</dbReference>
<feature type="binding site" evidence="12">
    <location>
        <position position="54"/>
    </location>
    <ligand>
        <name>[4Fe-4S] cluster</name>
        <dbReference type="ChEBI" id="CHEBI:49883"/>
    </ligand>
</feature>
<comment type="subcellular location">
    <subcellularLocation>
        <location evidence="1 12">Cytoplasm</location>
    </subcellularLocation>
</comment>
<keyword evidence="6 12" id="KW-0408">Iron</keyword>
<keyword evidence="10 12" id="KW-1015">Disulfide bond</keyword>
<comment type="caution">
    <text evidence="15">The sequence shown here is derived from an EMBL/GenBank/DDBJ whole genome shotgun (WGS) entry which is preliminary data.</text>
</comment>
<evidence type="ECO:0000256" key="7">
    <source>
        <dbReference type="ARBA" id="ARBA00023014"/>
    </source>
</evidence>
<evidence type="ECO:0000259" key="14">
    <source>
        <dbReference type="PROSITE" id="PS51674"/>
    </source>
</evidence>
<organism evidence="15 16">
    <name type="scientific">Rhodococcus opacus</name>
    <name type="common">Nocardia opaca</name>
    <dbReference type="NCBI Taxonomy" id="37919"/>
    <lineage>
        <taxon>Bacteria</taxon>
        <taxon>Bacillati</taxon>
        <taxon>Actinomycetota</taxon>
        <taxon>Actinomycetes</taxon>
        <taxon>Mycobacteriales</taxon>
        <taxon>Nocardiaceae</taxon>
        <taxon>Rhodococcus</taxon>
    </lineage>
</organism>
<evidence type="ECO:0000256" key="13">
    <source>
        <dbReference type="SAM" id="MobiDB-lite"/>
    </source>
</evidence>
<comment type="similarity">
    <text evidence="2 12">Belongs to the WhiB family.</text>
</comment>
<keyword evidence="7 12" id="KW-0411">Iron-sulfur</keyword>
<dbReference type="EMBL" id="PUIO01000028">
    <property type="protein sequence ID" value="PQP22831.1"/>
    <property type="molecule type" value="Genomic_DNA"/>
</dbReference>
<evidence type="ECO:0000256" key="9">
    <source>
        <dbReference type="ARBA" id="ARBA00023125"/>
    </source>
</evidence>
<comment type="PTM">
    <text evidence="12">Upon Fe-S cluster removal intramolecular disulfide bonds are formed.</text>
</comment>
<evidence type="ECO:0000256" key="6">
    <source>
        <dbReference type="ARBA" id="ARBA00023004"/>
    </source>
</evidence>
<keyword evidence="3 12" id="KW-0004">4Fe-4S</keyword>
<evidence type="ECO:0000256" key="1">
    <source>
        <dbReference type="ARBA" id="ARBA00004496"/>
    </source>
</evidence>
<feature type="binding site" evidence="12">
    <location>
        <position position="57"/>
    </location>
    <ligand>
        <name>[4Fe-4S] cluster</name>
        <dbReference type="ChEBI" id="CHEBI:49883"/>
    </ligand>
</feature>
<reference evidence="16" key="1">
    <citation type="submission" date="2018-02" db="EMBL/GenBank/DDBJ databases">
        <title>Draft genome sequencing of Rhodococcus opacus KU647198.</title>
        <authorList>
            <person name="Zheng B.-X."/>
        </authorList>
    </citation>
    <scope>NUCLEOTIDE SEQUENCE [LARGE SCALE GENOMIC DNA]</scope>
    <source>
        <strain evidence="16">04-OD7</strain>
    </source>
</reference>
<evidence type="ECO:0000313" key="15">
    <source>
        <dbReference type="EMBL" id="PQP22831.1"/>
    </source>
</evidence>
<dbReference type="AlphaFoldDB" id="A0A2S8J6X8"/>
<protein>
    <recommendedName>
        <fullName evidence="12">Transcriptional regulator WhiB</fullName>
    </recommendedName>
</protein>
<evidence type="ECO:0000256" key="4">
    <source>
        <dbReference type="ARBA" id="ARBA00022490"/>
    </source>
</evidence>
<dbReference type="InterPro" id="IPR034768">
    <property type="entry name" value="4FE4S_WBL"/>
</dbReference>
<feature type="domain" description="4Fe-4S Wbl-type" evidence="14">
    <location>
        <begin position="23"/>
        <end position="87"/>
    </location>
</feature>
<dbReference type="GO" id="GO:0051539">
    <property type="term" value="F:4 iron, 4 sulfur cluster binding"/>
    <property type="evidence" value="ECO:0007669"/>
    <property type="project" value="UniProtKB-UniRule"/>
</dbReference>
<comment type="function">
    <text evidence="12">Acts as a transcriptional regulator. Probably redox-responsive. The apo- but not holo-form probably binds DNA.</text>
</comment>
<accession>A0A2S8J6X8</accession>
<evidence type="ECO:0000256" key="12">
    <source>
        <dbReference type="HAMAP-Rule" id="MF_01479"/>
    </source>
</evidence>
<dbReference type="HAMAP" id="MF_01479">
    <property type="entry name" value="WhiB"/>
    <property type="match status" value="1"/>
</dbReference>
<evidence type="ECO:0000256" key="5">
    <source>
        <dbReference type="ARBA" id="ARBA00022723"/>
    </source>
</evidence>
<dbReference type="PROSITE" id="PS51674">
    <property type="entry name" value="4FE4S_WBL"/>
    <property type="match status" value="1"/>
</dbReference>
<keyword evidence="11 12" id="KW-0804">Transcription</keyword>
<keyword evidence="4 12" id="KW-0963">Cytoplasm</keyword>
<sequence>MPALMLRLPSPIAESWDWQLSAACRDADPSVFYYADNERGDPRSSRVRAAKQVCQRCPVRKQCLDHALEARESHGIWGGYTEDERRTLQRTPDVGSPPASLRPGNEDRDRRLWSSAVHALLQPISDTNHGLCG</sequence>
<dbReference type="GO" id="GO:0005737">
    <property type="term" value="C:cytoplasm"/>
    <property type="evidence" value="ECO:0007669"/>
    <property type="project" value="UniProtKB-SubCell"/>
</dbReference>
<evidence type="ECO:0000256" key="8">
    <source>
        <dbReference type="ARBA" id="ARBA00023015"/>
    </source>
</evidence>
<dbReference type="InterPro" id="IPR003482">
    <property type="entry name" value="Whib"/>
</dbReference>
<evidence type="ECO:0000256" key="11">
    <source>
        <dbReference type="ARBA" id="ARBA00023163"/>
    </source>
</evidence>
<feature type="region of interest" description="Disordered" evidence="13">
    <location>
        <begin position="79"/>
        <end position="109"/>
    </location>
</feature>
<dbReference type="GO" id="GO:0046872">
    <property type="term" value="F:metal ion binding"/>
    <property type="evidence" value="ECO:0007669"/>
    <property type="project" value="UniProtKB-KW"/>
</dbReference>
<keyword evidence="9 12" id="KW-0238">DNA-binding</keyword>
<dbReference type="GO" id="GO:0045454">
    <property type="term" value="P:cell redox homeostasis"/>
    <property type="evidence" value="ECO:0007669"/>
    <property type="project" value="TreeGrafter"/>
</dbReference>
<keyword evidence="8 12" id="KW-0805">Transcription regulation</keyword>
<evidence type="ECO:0000256" key="2">
    <source>
        <dbReference type="ARBA" id="ARBA00006597"/>
    </source>
</evidence>
<comment type="PTM">
    <text evidence="12">The Fe-S cluster can be nitrosylated by nitric oxide (NO).</text>
</comment>
<dbReference type="GO" id="GO:0045892">
    <property type="term" value="P:negative regulation of DNA-templated transcription"/>
    <property type="evidence" value="ECO:0007669"/>
    <property type="project" value="TreeGrafter"/>
</dbReference>
<feature type="binding site" evidence="12">
    <location>
        <position position="24"/>
    </location>
    <ligand>
        <name>[4Fe-4S] cluster</name>
        <dbReference type="ChEBI" id="CHEBI:49883"/>
    </ligand>
</feature>
<dbReference type="GO" id="GO:0047134">
    <property type="term" value="F:protein-disulfide reductase [NAD(P)H] activity"/>
    <property type="evidence" value="ECO:0007669"/>
    <property type="project" value="TreeGrafter"/>
</dbReference>
<gene>
    <name evidence="12" type="primary">whiB</name>
    <name evidence="15" type="ORF">C5613_22505</name>
</gene>
<keyword evidence="5 12" id="KW-0479">Metal-binding</keyword>
<evidence type="ECO:0000256" key="3">
    <source>
        <dbReference type="ARBA" id="ARBA00022485"/>
    </source>
</evidence>